<protein>
    <submittedName>
        <fullName evidence="2">Uncharacterized protein</fullName>
    </submittedName>
</protein>
<accession>A0A9P0KKV9</accession>
<organism evidence="2 3">
    <name type="scientific">Acanthoscelides obtectus</name>
    <name type="common">Bean weevil</name>
    <name type="synonym">Bruchus obtectus</name>
    <dbReference type="NCBI Taxonomy" id="200917"/>
    <lineage>
        <taxon>Eukaryota</taxon>
        <taxon>Metazoa</taxon>
        <taxon>Ecdysozoa</taxon>
        <taxon>Arthropoda</taxon>
        <taxon>Hexapoda</taxon>
        <taxon>Insecta</taxon>
        <taxon>Pterygota</taxon>
        <taxon>Neoptera</taxon>
        <taxon>Endopterygota</taxon>
        <taxon>Coleoptera</taxon>
        <taxon>Polyphaga</taxon>
        <taxon>Cucujiformia</taxon>
        <taxon>Chrysomeloidea</taxon>
        <taxon>Chrysomelidae</taxon>
        <taxon>Bruchinae</taxon>
        <taxon>Bruchini</taxon>
        <taxon>Acanthoscelides</taxon>
    </lineage>
</organism>
<reference evidence="2" key="1">
    <citation type="submission" date="2022-03" db="EMBL/GenBank/DDBJ databases">
        <authorList>
            <person name="Sayadi A."/>
        </authorList>
    </citation>
    <scope>NUCLEOTIDE SEQUENCE</scope>
</reference>
<keyword evidence="1" id="KW-0812">Transmembrane</keyword>
<evidence type="ECO:0000313" key="2">
    <source>
        <dbReference type="EMBL" id="CAH1977585.1"/>
    </source>
</evidence>
<dbReference type="EMBL" id="CAKOFQ010006860">
    <property type="protein sequence ID" value="CAH1977585.1"/>
    <property type="molecule type" value="Genomic_DNA"/>
</dbReference>
<keyword evidence="1" id="KW-1133">Transmembrane helix</keyword>
<keyword evidence="3" id="KW-1185">Reference proteome</keyword>
<proteinExistence type="predicted"/>
<evidence type="ECO:0000313" key="3">
    <source>
        <dbReference type="Proteomes" id="UP001152888"/>
    </source>
</evidence>
<comment type="caution">
    <text evidence="2">The sequence shown here is derived from an EMBL/GenBank/DDBJ whole genome shotgun (WGS) entry which is preliminary data.</text>
</comment>
<feature type="transmembrane region" description="Helical" evidence="1">
    <location>
        <begin position="16"/>
        <end position="33"/>
    </location>
</feature>
<gene>
    <name evidence="2" type="ORF">ACAOBT_LOCUS12742</name>
</gene>
<sequence length="127" mass="14775">MHIYDLKSNLISLKMSIFWFCSVFIPVCIQEVLKCRFMHTGIKTEHRHFSDLRGIDLRPSISKFLGFLIYSSYIDSRSTHSLRWITSSSELSLESLNKRSTTIPTAAYIDIMILNDTVFKLTSIYSR</sequence>
<evidence type="ECO:0000256" key="1">
    <source>
        <dbReference type="SAM" id="Phobius"/>
    </source>
</evidence>
<name>A0A9P0KKV9_ACAOB</name>
<keyword evidence="1" id="KW-0472">Membrane</keyword>
<dbReference type="AlphaFoldDB" id="A0A9P0KKV9"/>
<dbReference type="Proteomes" id="UP001152888">
    <property type="component" value="Unassembled WGS sequence"/>
</dbReference>
<dbReference type="OrthoDB" id="371463at2759"/>